<accession>T1EYB2</accession>
<keyword evidence="3" id="KW-1185">Reference proteome</keyword>
<evidence type="ECO:0000313" key="2">
    <source>
        <dbReference type="EnsemblMetazoa" id="HelroP166636"/>
    </source>
</evidence>
<proteinExistence type="predicted"/>
<dbReference type="HOGENOM" id="CLU_934700_0_0_1"/>
<gene>
    <name evidence="2" type="primary">20201562</name>
    <name evidence="1" type="ORF">HELRODRAFT_166636</name>
</gene>
<dbReference type="AlphaFoldDB" id="T1EYB2"/>
<name>T1EYB2_HELRO</name>
<dbReference type="Proteomes" id="UP000015101">
    <property type="component" value="Unassembled WGS sequence"/>
</dbReference>
<dbReference type="CTD" id="20201562"/>
<dbReference type="RefSeq" id="XP_009010111.1">
    <property type="nucleotide sequence ID" value="XM_009011863.1"/>
</dbReference>
<dbReference type="EnsemblMetazoa" id="HelroT166636">
    <property type="protein sequence ID" value="HelroP166636"/>
    <property type="gene ID" value="HelroG166636"/>
</dbReference>
<protein>
    <submittedName>
        <fullName evidence="1 2">Uncharacterized protein</fullName>
    </submittedName>
</protein>
<reference evidence="3" key="1">
    <citation type="submission" date="2012-12" db="EMBL/GenBank/DDBJ databases">
        <authorList>
            <person name="Hellsten U."/>
            <person name="Grimwood J."/>
            <person name="Chapman J.A."/>
            <person name="Shapiro H."/>
            <person name="Aerts A."/>
            <person name="Otillar R.P."/>
            <person name="Terry A.Y."/>
            <person name="Boore J.L."/>
            <person name="Simakov O."/>
            <person name="Marletaz F."/>
            <person name="Cho S.-J."/>
            <person name="Edsinger-Gonzales E."/>
            <person name="Havlak P."/>
            <person name="Kuo D.-H."/>
            <person name="Larsson T."/>
            <person name="Lv J."/>
            <person name="Arendt D."/>
            <person name="Savage R."/>
            <person name="Osoegawa K."/>
            <person name="de Jong P."/>
            <person name="Lindberg D.R."/>
            <person name="Seaver E.C."/>
            <person name="Weisblat D.A."/>
            <person name="Putnam N.H."/>
            <person name="Grigoriev I.V."/>
            <person name="Rokhsar D.S."/>
        </authorList>
    </citation>
    <scope>NUCLEOTIDE SEQUENCE</scope>
</reference>
<dbReference type="KEGG" id="hro:HELRODRAFT_166636"/>
<dbReference type="EMBL" id="AMQM01002485">
    <property type="status" value="NOT_ANNOTATED_CDS"/>
    <property type="molecule type" value="Genomic_DNA"/>
</dbReference>
<evidence type="ECO:0000313" key="3">
    <source>
        <dbReference type="Proteomes" id="UP000015101"/>
    </source>
</evidence>
<dbReference type="EMBL" id="KB095812">
    <property type="protein sequence ID" value="ESO11623.1"/>
    <property type="molecule type" value="Genomic_DNA"/>
</dbReference>
<reference evidence="2" key="3">
    <citation type="submission" date="2015-06" db="UniProtKB">
        <authorList>
            <consortium name="EnsemblMetazoa"/>
        </authorList>
    </citation>
    <scope>IDENTIFICATION</scope>
</reference>
<dbReference type="GeneID" id="20201562"/>
<sequence>MSNDLPSPVNDRTNYTTWKTPCMQSRQDAEYDANLLELQREYKEKFLEDLDRNYVKLYDNMGKQRLEEYILLDLQLNSNSTRIIKLPVFNPVVNVANREVFIRFLVKAFTHLAKSAIMLEQAKGDETQADQEPENYKDDFVTILTDSEMGVYWLLCYVNVILENLDHPLNRNMTEEVYKVLPKLFLLWDQRLRDIRSYKVLRDTSDILELLISTLKQLVDHVPTGTTRGTTTRVELTNHQNSRGNEFFSVKRNIQHGTKQLLTRIKVSVTKICHVQPKDGSLNLRACSRTLLSYSALF</sequence>
<organism evidence="2 3">
    <name type="scientific">Helobdella robusta</name>
    <name type="common">Californian leech</name>
    <dbReference type="NCBI Taxonomy" id="6412"/>
    <lineage>
        <taxon>Eukaryota</taxon>
        <taxon>Metazoa</taxon>
        <taxon>Spiralia</taxon>
        <taxon>Lophotrochozoa</taxon>
        <taxon>Annelida</taxon>
        <taxon>Clitellata</taxon>
        <taxon>Hirudinea</taxon>
        <taxon>Rhynchobdellida</taxon>
        <taxon>Glossiphoniidae</taxon>
        <taxon>Helobdella</taxon>
    </lineage>
</organism>
<dbReference type="InParanoid" id="T1EYB2"/>
<evidence type="ECO:0000313" key="1">
    <source>
        <dbReference type="EMBL" id="ESO11623.1"/>
    </source>
</evidence>
<reference evidence="1 3" key="2">
    <citation type="journal article" date="2013" name="Nature">
        <title>Insights into bilaterian evolution from three spiralian genomes.</title>
        <authorList>
            <person name="Simakov O."/>
            <person name="Marletaz F."/>
            <person name="Cho S.J."/>
            <person name="Edsinger-Gonzales E."/>
            <person name="Havlak P."/>
            <person name="Hellsten U."/>
            <person name="Kuo D.H."/>
            <person name="Larsson T."/>
            <person name="Lv J."/>
            <person name="Arendt D."/>
            <person name="Savage R."/>
            <person name="Osoegawa K."/>
            <person name="de Jong P."/>
            <person name="Grimwood J."/>
            <person name="Chapman J.A."/>
            <person name="Shapiro H."/>
            <person name="Aerts A."/>
            <person name="Otillar R.P."/>
            <person name="Terry A.Y."/>
            <person name="Boore J.L."/>
            <person name="Grigoriev I.V."/>
            <person name="Lindberg D.R."/>
            <person name="Seaver E.C."/>
            <person name="Weisblat D.A."/>
            <person name="Putnam N.H."/>
            <person name="Rokhsar D.S."/>
        </authorList>
    </citation>
    <scope>NUCLEOTIDE SEQUENCE</scope>
</reference>